<dbReference type="Proteomes" id="UP001500298">
    <property type="component" value="Unassembled WGS sequence"/>
</dbReference>
<gene>
    <name evidence="3" type="ORF">GCM10023331_31710</name>
</gene>
<evidence type="ECO:0000313" key="4">
    <source>
        <dbReference type="Proteomes" id="UP001500298"/>
    </source>
</evidence>
<dbReference type="CDD" id="cd19588">
    <property type="entry name" value="serpin_miropin-like"/>
    <property type="match status" value="1"/>
</dbReference>
<comment type="similarity">
    <text evidence="1">Belongs to the serpin family.</text>
</comment>
<dbReference type="EMBL" id="BAABJX010000051">
    <property type="protein sequence ID" value="GAA4844524.1"/>
    <property type="molecule type" value="Genomic_DNA"/>
</dbReference>
<proteinExistence type="inferred from homology"/>
<evidence type="ECO:0000256" key="1">
    <source>
        <dbReference type="RuleBase" id="RU000411"/>
    </source>
</evidence>
<comment type="caution">
    <text evidence="3">The sequence shown here is derived from an EMBL/GenBank/DDBJ whole genome shotgun (WGS) entry which is preliminary data.</text>
</comment>
<dbReference type="PANTHER" id="PTHR11461">
    <property type="entry name" value="SERINE PROTEASE INHIBITOR, SERPIN"/>
    <property type="match status" value="1"/>
</dbReference>
<keyword evidence="4" id="KW-1185">Reference proteome</keyword>
<protein>
    <submittedName>
        <fullName evidence="3">Serpin family protein</fullName>
    </submittedName>
</protein>
<feature type="domain" description="Serpin" evidence="2">
    <location>
        <begin position="53"/>
        <end position="410"/>
    </location>
</feature>
<dbReference type="InterPro" id="IPR023796">
    <property type="entry name" value="Serpin_dom"/>
</dbReference>
<sequence length="412" mass="46462">MNMNYSIKSLFTSTTITSLLFLCACDSSTEPYTLPDLSSNQRIVLEGSNTFALDLLKTVIQEENQNVLISPYSAAVALGMTANGAINETQQQILNTIGTNNLSIETSNESQQSLANLLKDADPSIDFLQANSIWSNDQYTINPSFHTTVQHYFDAEAKALDFSDGEKAKREINRWVENKTNDKIKDLIKDVTTDHVMFLVNAIYFKADWTTEFDKDATYMGTFYKEDGSTSSTKMLTADNYPFYVSHKEGMMYYQLPYGNEQYRLSILMPTDGKSLQELAEMLTKEDLEYLNNNVTMQSQTLHLPLFEIEYEKQLNKVLSKLGMPLPFSQDAAEFDQLVLGNHQLFISEVIQKTYMKVDEVGTEAAAATAVEIWTLSATEPTTAINRPFLFFISEQHTGAILFEGMLQDPSL</sequence>
<dbReference type="Gene3D" id="3.30.497.10">
    <property type="entry name" value="Antithrombin, subunit I, domain 2"/>
    <property type="match status" value="1"/>
</dbReference>
<reference evidence="4" key="1">
    <citation type="journal article" date="2019" name="Int. J. Syst. Evol. Microbiol.">
        <title>The Global Catalogue of Microorganisms (GCM) 10K type strain sequencing project: providing services to taxonomists for standard genome sequencing and annotation.</title>
        <authorList>
            <consortium name="The Broad Institute Genomics Platform"/>
            <consortium name="The Broad Institute Genome Sequencing Center for Infectious Disease"/>
            <person name="Wu L."/>
            <person name="Ma J."/>
        </authorList>
    </citation>
    <scope>NUCLEOTIDE SEQUENCE [LARGE SCALE GENOMIC DNA]</scope>
    <source>
        <strain evidence="4">JCM 18326</strain>
    </source>
</reference>
<dbReference type="InterPro" id="IPR042178">
    <property type="entry name" value="Serpin_sf_1"/>
</dbReference>
<dbReference type="SUPFAM" id="SSF56574">
    <property type="entry name" value="Serpins"/>
    <property type="match status" value="1"/>
</dbReference>
<dbReference type="PANTHER" id="PTHR11461:SF211">
    <property type="entry name" value="GH10112P-RELATED"/>
    <property type="match status" value="1"/>
</dbReference>
<evidence type="ECO:0000313" key="3">
    <source>
        <dbReference type="EMBL" id="GAA4844524.1"/>
    </source>
</evidence>
<dbReference type="SMART" id="SM00093">
    <property type="entry name" value="SERPIN"/>
    <property type="match status" value="1"/>
</dbReference>
<name>A0ABP9DGA6_9BACT</name>
<evidence type="ECO:0000259" key="2">
    <source>
        <dbReference type="SMART" id="SM00093"/>
    </source>
</evidence>
<dbReference type="InterPro" id="IPR036186">
    <property type="entry name" value="Serpin_sf"/>
</dbReference>
<organism evidence="3 4">
    <name type="scientific">Algivirga pacifica</name>
    <dbReference type="NCBI Taxonomy" id="1162670"/>
    <lineage>
        <taxon>Bacteria</taxon>
        <taxon>Pseudomonadati</taxon>
        <taxon>Bacteroidota</taxon>
        <taxon>Cytophagia</taxon>
        <taxon>Cytophagales</taxon>
        <taxon>Flammeovirgaceae</taxon>
        <taxon>Algivirga</taxon>
    </lineage>
</organism>
<dbReference type="Gene3D" id="2.30.39.10">
    <property type="entry name" value="Alpha-1-antitrypsin, domain 1"/>
    <property type="match status" value="1"/>
</dbReference>
<accession>A0ABP9DGA6</accession>
<dbReference type="Pfam" id="PF00079">
    <property type="entry name" value="Serpin"/>
    <property type="match status" value="1"/>
</dbReference>
<dbReference type="InterPro" id="IPR042185">
    <property type="entry name" value="Serpin_sf_2"/>
</dbReference>
<dbReference type="InterPro" id="IPR000215">
    <property type="entry name" value="Serpin_fam"/>
</dbReference>